<dbReference type="RefSeq" id="XP_026682403.1">
    <property type="nucleotide sequence ID" value="XM_026826602.1"/>
</dbReference>
<dbReference type="AlphaFoldDB" id="A0A3Q0J624"/>
<dbReference type="Pfam" id="PF19057">
    <property type="entry name" value="PH_19"/>
    <property type="match status" value="1"/>
</dbReference>
<keyword evidence="1" id="KW-0344">Guanine-nucleotide releasing factor</keyword>
<feature type="compositionally biased region" description="Low complexity" evidence="3">
    <location>
        <begin position="768"/>
        <end position="782"/>
    </location>
</feature>
<dbReference type="InterPro" id="IPR039919">
    <property type="entry name" value="ARHGEF10/ARHGEF17"/>
</dbReference>
<organism evidence="4 5">
    <name type="scientific">Diaphorina citri</name>
    <name type="common">Asian citrus psyllid</name>
    <dbReference type="NCBI Taxonomy" id="121845"/>
    <lineage>
        <taxon>Eukaryota</taxon>
        <taxon>Metazoa</taxon>
        <taxon>Ecdysozoa</taxon>
        <taxon>Arthropoda</taxon>
        <taxon>Hexapoda</taxon>
        <taxon>Insecta</taxon>
        <taxon>Pterygota</taxon>
        <taxon>Neoptera</taxon>
        <taxon>Paraneoptera</taxon>
        <taxon>Hemiptera</taxon>
        <taxon>Sternorrhyncha</taxon>
        <taxon>Psylloidea</taxon>
        <taxon>Psyllidae</taxon>
        <taxon>Diaphorininae</taxon>
        <taxon>Diaphorina</taxon>
    </lineage>
</organism>
<dbReference type="Gene3D" id="1.20.900.10">
    <property type="entry name" value="Dbl homology (DH) domain"/>
    <property type="match status" value="1"/>
</dbReference>
<keyword evidence="2" id="KW-0175">Coiled coil</keyword>
<keyword evidence="4" id="KW-1185">Reference proteome</keyword>
<reference evidence="5" key="1">
    <citation type="submission" date="2025-08" db="UniProtKB">
        <authorList>
            <consortium name="RefSeq"/>
        </authorList>
    </citation>
    <scope>IDENTIFICATION</scope>
</reference>
<dbReference type="GO" id="GO:0030036">
    <property type="term" value="P:actin cytoskeleton organization"/>
    <property type="evidence" value="ECO:0007669"/>
    <property type="project" value="TreeGrafter"/>
</dbReference>
<feature type="coiled-coil region" evidence="2">
    <location>
        <begin position="119"/>
        <end position="146"/>
    </location>
</feature>
<dbReference type="GO" id="GO:0005085">
    <property type="term" value="F:guanyl-nucleotide exchange factor activity"/>
    <property type="evidence" value="ECO:0007669"/>
    <property type="project" value="UniProtKB-KW"/>
</dbReference>
<dbReference type="InterPro" id="IPR015943">
    <property type="entry name" value="WD40/YVTN_repeat-like_dom_sf"/>
</dbReference>
<dbReference type="PaxDb" id="121845-A0A3Q0J624"/>
<dbReference type="KEGG" id="dci:103513398"/>
<dbReference type="STRING" id="121845.A0A3Q0J624"/>
<evidence type="ECO:0000256" key="2">
    <source>
        <dbReference type="SAM" id="Coils"/>
    </source>
</evidence>
<evidence type="ECO:0000256" key="1">
    <source>
        <dbReference type="ARBA" id="ARBA00022658"/>
    </source>
</evidence>
<sequence>PIISGRVNIAYHAHTGPVRFLLALQDSPTALKRLPTKALACDIYGLYGELMYIKDYETEAPGGAGKTERAPSQWSLSSSSESGSVMSRREMQEKKEYTLRLLFSLQDLLNHTGHGHPDRMSLQLALTQLESLAELLNERKREAEQTQAFKDILKSISGKLSTRPLADVHRVLLRQDDVTQLVSALVARSSSKLEGAGLNFSGDVVEEETNFGSRRLLPPSLPPPPPHLSTQELKSRHIVAAIVQSENSYLATLHRLVNVMENMASPTLSRLLHPIPSSTASNNIDTSAPSERTDKLCQDISNLMHDYELVSRIAKLVGSLKQEYQDLNSDSVRNVLSSIQCEIQRKDEQMSWVDSCCLQLRLDKTVFAFQMDSPEARKEWTTELRLARLALDPNNYPAWEVPESENRPSNKMPLFVASHPLTVPHQKAEVVCGCFYTSPCAKQSFLWVCMLDGDTAGSVVSVIQTGGGMKPVASIALPGVEVTALEYVRSSHTVWMGTNSARILIYSASDLTQPYEVSSLPLPQHSTVVTLKQHCDNVFVALDTGSLLLYRRCNAGQEPEVISLGEDPVSCLLPINLSMYAACGKHISVLNAITGELQKSFTIQREHVGGNVSFMAHSGVGLWLSLTNSTTICLYHTETFKHLQDINVASNVGRMLGGDSHPPVCVTALMACKGLLWVGTDVGISLTVPLPRLEGVPIISGRVNIAYHAHTGPVRFLLALQDSPTALKRLPTKALACDIYGLYGELMYIKDYETEVPGGAGKTERAPSQWSLSSSSESGSVMSRREMQEKKEYTLVTVLGGQGYVNYQQPCCTRSDGTPHLIVWELKL</sequence>
<dbReference type="PANTHER" id="PTHR12877:SF7">
    <property type="entry name" value="RHO GUANINE NUCLEOTIDE EXCHANGE FACTOR 10-LIKE PROTEIN"/>
    <property type="match status" value="1"/>
</dbReference>
<protein>
    <submittedName>
        <fullName evidence="5">Rho guanine nucleotide exchange factor 10-like</fullName>
    </submittedName>
</protein>
<feature type="region of interest" description="Disordered" evidence="3">
    <location>
        <begin position="61"/>
        <end position="87"/>
    </location>
</feature>
<evidence type="ECO:0000256" key="3">
    <source>
        <dbReference type="SAM" id="MobiDB-lite"/>
    </source>
</evidence>
<name>A0A3Q0J624_DIACI</name>
<dbReference type="PANTHER" id="PTHR12877">
    <property type="entry name" value="RHO GUANINE NUCLEOTIDE EXCHANGE FACTOR"/>
    <property type="match status" value="1"/>
</dbReference>
<dbReference type="GO" id="GO:0051496">
    <property type="term" value="P:positive regulation of stress fiber assembly"/>
    <property type="evidence" value="ECO:0007669"/>
    <property type="project" value="TreeGrafter"/>
</dbReference>
<dbReference type="InterPro" id="IPR011047">
    <property type="entry name" value="Quinoprotein_ADH-like_sf"/>
</dbReference>
<gene>
    <name evidence="5" type="primary">LOC103513398</name>
</gene>
<proteinExistence type="predicted"/>
<accession>A0A3Q0J624</accession>
<dbReference type="Gene3D" id="2.130.10.10">
    <property type="entry name" value="YVTN repeat-like/Quinoprotein amine dehydrogenase"/>
    <property type="match status" value="1"/>
</dbReference>
<evidence type="ECO:0000313" key="4">
    <source>
        <dbReference type="Proteomes" id="UP000079169"/>
    </source>
</evidence>
<feature type="non-terminal residue" evidence="5">
    <location>
        <position position="1"/>
    </location>
</feature>
<dbReference type="SUPFAM" id="SSF50998">
    <property type="entry name" value="Quinoprotein alcohol dehydrogenase-like"/>
    <property type="match status" value="1"/>
</dbReference>
<evidence type="ECO:0000313" key="5">
    <source>
        <dbReference type="RefSeq" id="XP_026682403.1"/>
    </source>
</evidence>
<feature type="compositionally biased region" description="Low complexity" evidence="3">
    <location>
        <begin position="72"/>
        <end position="86"/>
    </location>
</feature>
<dbReference type="Pfam" id="PF19056">
    <property type="entry name" value="WD40_2"/>
    <property type="match status" value="1"/>
</dbReference>
<dbReference type="InterPro" id="IPR035899">
    <property type="entry name" value="DBL_dom_sf"/>
</dbReference>
<dbReference type="SUPFAM" id="SSF48065">
    <property type="entry name" value="DBL homology domain (DH-domain)"/>
    <property type="match status" value="1"/>
</dbReference>
<dbReference type="GeneID" id="103513398"/>
<dbReference type="Proteomes" id="UP000079169">
    <property type="component" value="Unplaced"/>
</dbReference>
<feature type="region of interest" description="Disordered" evidence="3">
    <location>
        <begin position="758"/>
        <end position="786"/>
    </location>
</feature>